<reference evidence="1" key="1">
    <citation type="submission" date="2015-08" db="EMBL/GenBank/DDBJ databases">
        <title>Candidatus Bacteriodes Periocalifornicus.</title>
        <authorList>
            <person name="McLean J.S."/>
            <person name="Kelley S."/>
        </authorList>
    </citation>
    <scope>NUCLEOTIDE SEQUENCE [LARGE SCALE GENOMIC DNA]</scope>
    <source>
        <strain evidence="1">12B</strain>
    </source>
</reference>
<dbReference type="EMBL" id="LIIK01000005">
    <property type="protein sequence ID" value="KQM09422.1"/>
    <property type="molecule type" value="Genomic_DNA"/>
</dbReference>
<proteinExistence type="predicted"/>
<evidence type="ECO:0000313" key="2">
    <source>
        <dbReference type="Proteomes" id="UP000054172"/>
    </source>
</evidence>
<name>A0A0Q4AZ81_9BACT</name>
<gene>
    <name evidence="1" type="ORF">AL399_01745</name>
</gene>
<keyword evidence="2" id="KW-1185">Reference proteome</keyword>
<dbReference type="PATRIC" id="fig|1702214.3.peg.2126"/>
<comment type="caution">
    <text evidence="1">The sequence shown here is derived from an EMBL/GenBank/DDBJ whole genome shotgun (WGS) entry which is preliminary data.</text>
</comment>
<evidence type="ECO:0000313" key="1">
    <source>
        <dbReference type="EMBL" id="KQM09422.1"/>
    </source>
</evidence>
<dbReference type="Proteomes" id="UP000054172">
    <property type="component" value="Unassembled WGS sequence"/>
</dbReference>
<dbReference type="STRING" id="1702214.AL399_01745"/>
<organism evidence="1 2">
    <name type="scientific">Candidatus [Bacteroides] periocalifornicus</name>
    <dbReference type="NCBI Taxonomy" id="1702214"/>
    <lineage>
        <taxon>Bacteria</taxon>
        <taxon>Pseudomonadati</taxon>
        <taxon>Bacteroidota</taxon>
    </lineage>
</organism>
<dbReference type="AlphaFoldDB" id="A0A0Q4AZ81"/>
<protein>
    <submittedName>
        <fullName evidence="1">Uncharacterized protein</fullName>
    </submittedName>
</protein>
<sequence length="79" mass="8987">MCARVVDFRADSPQRSVRSLRDLQRAKRAQLEAIDSGWAELNGAIVGVRKGVVAQVRSILFGRLQRQLIGWALRFLPRR</sequence>
<accession>A0A0Q4AZ81</accession>